<evidence type="ECO:0000259" key="5">
    <source>
        <dbReference type="Pfam" id="PF16113"/>
    </source>
</evidence>
<name>A0A542YVL7_9MICO</name>
<dbReference type="SUPFAM" id="SSF52096">
    <property type="entry name" value="ClpP/crotonase"/>
    <property type="match status" value="1"/>
</dbReference>
<gene>
    <name evidence="6" type="ORF">FB467_3294</name>
</gene>
<dbReference type="EMBL" id="VFOP01000001">
    <property type="protein sequence ID" value="TQL52123.1"/>
    <property type="molecule type" value="Genomic_DNA"/>
</dbReference>
<dbReference type="CDD" id="cd06558">
    <property type="entry name" value="crotonase-like"/>
    <property type="match status" value="1"/>
</dbReference>
<dbReference type="EC" id="3.1.2.4" evidence="2"/>
<dbReference type="InterPro" id="IPR045004">
    <property type="entry name" value="ECH_dom"/>
</dbReference>
<evidence type="ECO:0000256" key="4">
    <source>
        <dbReference type="SAM" id="MobiDB-lite"/>
    </source>
</evidence>
<comment type="catalytic activity">
    <reaction evidence="1">
        <text>3-hydroxy-2-methylpropanoyl-CoA + H2O = 3-hydroxy-2-methylpropanoate + CoA + H(+)</text>
        <dbReference type="Rhea" id="RHEA:20888"/>
        <dbReference type="ChEBI" id="CHEBI:11805"/>
        <dbReference type="ChEBI" id="CHEBI:15377"/>
        <dbReference type="ChEBI" id="CHEBI:15378"/>
        <dbReference type="ChEBI" id="CHEBI:57287"/>
        <dbReference type="ChEBI" id="CHEBI:57340"/>
        <dbReference type="EC" id="3.1.2.4"/>
    </reaction>
</comment>
<dbReference type="NCBIfam" id="NF004127">
    <property type="entry name" value="PRK05617.1"/>
    <property type="match status" value="1"/>
</dbReference>
<dbReference type="GO" id="GO:0005829">
    <property type="term" value="C:cytosol"/>
    <property type="evidence" value="ECO:0007669"/>
    <property type="project" value="TreeGrafter"/>
</dbReference>
<sequence length="373" mass="39317">MSGESSPGTAADEAPVLFSTTGHLGHIELNRPRAINALTHEMVGLIRARLDAWADDAAVQTVLLTGRGERGLCAGGDIVSLYRDATSGDGTSSADFWRDEYHLNNLIAEYPKPFVAVMDGIVLGGGIGLSAHSRIRVVTERSSIGMPETGIGFIPDVGGTWLLSHAPGQLGTHLGLTAGSVGPGDALLVGLADHYVPSDRIPDLVAALATDDAAEAVARFAEAAPEAPLTADREWINTAYGGDSAVEIVAALRDRPEEAARKAAERITRKSPTSVTLTLEALRRAATFPGLRDALEQEYRVALRVFAGPDFAEGVRAQVIDKDRNPSWTPPTLEEVAPEAVARAFAPLTDRPELGLTGHPDDTPSGTPSTTQE</sequence>
<dbReference type="Pfam" id="PF16113">
    <property type="entry name" value="ECH_2"/>
    <property type="match status" value="1"/>
</dbReference>
<organism evidence="6 7">
    <name type="scientific">Ornithinicoccus hortensis</name>
    <dbReference type="NCBI Taxonomy" id="82346"/>
    <lineage>
        <taxon>Bacteria</taxon>
        <taxon>Bacillati</taxon>
        <taxon>Actinomycetota</taxon>
        <taxon>Actinomycetes</taxon>
        <taxon>Micrococcales</taxon>
        <taxon>Intrasporangiaceae</taxon>
        <taxon>Ornithinicoccus</taxon>
    </lineage>
</organism>
<evidence type="ECO:0000313" key="6">
    <source>
        <dbReference type="EMBL" id="TQL52123.1"/>
    </source>
</evidence>
<protein>
    <recommendedName>
        <fullName evidence="2">3-hydroxyisobutyryl-CoA hydrolase</fullName>
        <ecNumber evidence="2">3.1.2.4</ecNumber>
    </recommendedName>
</protein>
<dbReference type="PANTHER" id="PTHR43176">
    <property type="entry name" value="3-HYDROXYISOBUTYRYL-COA HYDROLASE-RELATED"/>
    <property type="match status" value="1"/>
</dbReference>
<accession>A0A542YVL7</accession>
<reference evidence="6 7" key="1">
    <citation type="submission" date="2019-06" db="EMBL/GenBank/DDBJ databases">
        <title>Sequencing the genomes of 1000 actinobacteria strains.</title>
        <authorList>
            <person name="Klenk H.-P."/>
        </authorList>
    </citation>
    <scope>NUCLEOTIDE SEQUENCE [LARGE SCALE GENOMIC DNA]</scope>
    <source>
        <strain evidence="6 7">DSM 12335</strain>
    </source>
</reference>
<keyword evidence="7" id="KW-1185">Reference proteome</keyword>
<dbReference type="Gene3D" id="3.90.226.10">
    <property type="entry name" value="2-enoyl-CoA Hydratase, Chain A, domain 1"/>
    <property type="match status" value="1"/>
</dbReference>
<dbReference type="GO" id="GO:0006574">
    <property type="term" value="P:L-valine catabolic process"/>
    <property type="evidence" value="ECO:0007669"/>
    <property type="project" value="TreeGrafter"/>
</dbReference>
<dbReference type="InterPro" id="IPR029045">
    <property type="entry name" value="ClpP/crotonase-like_dom_sf"/>
</dbReference>
<dbReference type="GO" id="GO:0003860">
    <property type="term" value="F:3-hydroxyisobutyryl-CoA hydrolase activity"/>
    <property type="evidence" value="ECO:0007669"/>
    <property type="project" value="UniProtKB-EC"/>
</dbReference>
<dbReference type="OrthoDB" id="9790967at2"/>
<feature type="compositionally biased region" description="Low complexity" evidence="4">
    <location>
        <begin position="363"/>
        <end position="373"/>
    </location>
</feature>
<dbReference type="RefSeq" id="WP_141786035.1">
    <property type="nucleotide sequence ID" value="NZ_BAAAIK010000001.1"/>
</dbReference>
<feature type="region of interest" description="Disordered" evidence="4">
    <location>
        <begin position="348"/>
        <end position="373"/>
    </location>
</feature>
<dbReference type="PANTHER" id="PTHR43176:SF3">
    <property type="entry name" value="3-HYDROXYISOBUTYRYL-COA HYDROLASE, MITOCHONDRIAL"/>
    <property type="match status" value="1"/>
</dbReference>
<proteinExistence type="predicted"/>
<comment type="caution">
    <text evidence="6">The sequence shown here is derived from an EMBL/GenBank/DDBJ whole genome shotgun (WGS) entry which is preliminary data.</text>
</comment>
<evidence type="ECO:0000256" key="1">
    <source>
        <dbReference type="ARBA" id="ARBA00001709"/>
    </source>
</evidence>
<evidence type="ECO:0000313" key="7">
    <source>
        <dbReference type="Proteomes" id="UP000319516"/>
    </source>
</evidence>
<dbReference type="AlphaFoldDB" id="A0A542YVL7"/>
<evidence type="ECO:0000256" key="2">
    <source>
        <dbReference type="ARBA" id="ARBA00011915"/>
    </source>
</evidence>
<dbReference type="Proteomes" id="UP000319516">
    <property type="component" value="Unassembled WGS sequence"/>
</dbReference>
<keyword evidence="3" id="KW-0378">Hydrolase</keyword>
<evidence type="ECO:0000256" key="3">
    <source>
        <dbReference type="ARBA" id="ARBA00022801"/>
    </source>
</evidence>
<dbReference type="InterPro" id="IPR032259">
    <property type="entry name" value="HIBYL-CoA-H"/>
</dbReference>
<feature type="domain" description="Enoyl-CoA hydratase/isomerase" evidence="5">
    <location>
        <begin position="25"/>
        <end position="345"/>
    </location>
</feature>